<reference evidence="6" key="1">
    <citation type="submission" date="2020-11" db="EMBL/GenBank/DDBJ databases">
        <authorList>
            <person name="Tran Van P."/>
        </authorList>
    </citation>
    <scope>NUCLEOTIDE SEQUENCE</scope>
</reference>
<dbReference type="InterPro" id="IPR050863">
    <property type="entry name" value="CenT-Element_Derived"/>
</dbReference>
<organism evidence="6">
    <name type="scientific">Notodromas monacha</name>
    <dbReference type="NCBI Taxonomy" id="399045"/>
    <lineage>
        <taxon>Eukaryota</taxon>
        <taxon>Metazoa</taxon>
        <taxon>Ecdysozoa</taxon>
        <taxon>Arthropoda</taxon>
        <taxon>Crustacea</taxon>
        <taxon>Oligostraca</taxon>
        <taxon>Ostracoda</taxon>
        <taxon>Podocopa</taxon>
        <taxon>Podocopida</taxon>
        <taxon>Cypridocopina</taxon>
        <taxon>Cypridoidea</taxon>
        <taxon>Cyprididae</taxon>
        <taxon>Notodromas</taxon>
    </lineage>
</organism>
<protein>
    <recommendedName>
        <fullName evidence="5">HTH CENPB-type domain-containing protein</fullName>
    </recommendedName>
</protein>
<dbReference type="GO" id="GO:0005634">
    <property type="term" value="C:nucleus"/>
    <property type="evidence" value="ECO:0007669"/>
    <property type="project" value="UniProtKB-SubCell"/>
</dbReference>
<feature type="domain" description="HTH CENPB-type" evidence="5">
    <location>
        <begin position="71"/>
        <end position="146"/>
    </location>
</feature>
<evidence type="ECO:0000256" key="4">
    <source>
        <dbReference type="SAM" id="MobiDB-lite"/>
    </source>
</evidence>
<evidence type="ECO:0000259" key="5">
    <source>
        <dbReference type="PROSITE" id="PS51253"/>
    </source>
</evidence>
<dbReference type="Pfam" id="PF04218">
    <property type="entry name" value="CENP-B_N"/>
    <property type="match status" value="1"/>
</dbReference>
<evidence type="ECO:0000313" key="7">
    <source>
        <dbReference type="Proteomes" id="UP000678499"/>
    </source>
</evidence>
<dbReference type="EMBL" id="CAJPEX010004435">
    <property type="protein sequence ID" value="CAG0923022.1"/>
    <property type="molecule type" value="Genomic_DNA"/>
</dbReference>
<name>A0A7R9BWE2_9CRUS</name>
<evidence type="ECO:0000256" key="1">
    <source>
        <dbReference type="ARBA" id="ARBA00004123"/>
    </source>
</evidence>
<keyword evidence="3" id="KW-0539">Nucleus</keyword>
<dbReference type="AlphaFoldDB" id="A0A7R9BWE2"/>
<dbReference type="InterPro" id="IPR006600">
    <property type="entry name" value="HTH_CenpB_DNA-bd_dom"/>
</dbReference>
<keyword evidence="7" id="KW-1185">Reference proteome</keyword>
<dbReference type="SMART" id="SM00674">
    <property type="entry name" value="CENPB"/>
    <property type="match status" value="1"/>
</dbReference>
<evidence type="ECO:0000256" key="3">
    <source>
        <dbReference type="ARBA" id="ARBA00023242"/>
    </source>
</evidence>
<dbReference type="InterPro" id="IPR009057">
    <property type="entry name" value="Homeodomain-like_sf"/>
</dbReference>
<dbReference type="PROSITE" id="PS51253">
    <property type="entry name" value="HTH_CENPB"/>
    <property type="match status" value="1"/>
</dbReference>
<sequence>MTPQRCRKNEKRRNVLTVEFKQEIIRKREMGRGVRDLGREYGLPKSTIASIIANRNKIMAANVIRGSSLVFVNGTRTPIHEEMEQLLMGWIDESKEKGDRITRDIICEKARSIFEALKCSEKEEEFKASRGWYERFKKRSSIVRQGENVPSVEEAPEELIIELNTDELQTLLQDTHEVKQEFFLEPDDSRATSSTAFVESNLQMWEEFKPQEVKQEFSPIPDHSTTGNSPNAVIEEHLQMWEKVKAFVLEYHPDNVEASRLVEIFGENVMHHFKELLEKRGQHITPERTINSQTFQEVGVDIEVHAEQLNLLQNTLKAGAEKERKKQTTLDRFLSPPHPKKAVREGEMNAAQLSLLPAVGSAELCLT</sequence>
<feature type="region of interest" description="Disordered" evidence="4">
    <location>
        <begin position="320"/>
        <end position="340"/>
    </location>
</feature>
<dbReference type="GO" id="GO:0003677">
    <property type="term" value="F:DNA binding"/>
    <property type="evidence" value="ECO:0007669"/>
    <property type="project" value="UniProtKB-KW"/>
</dbReference>
<dbReference type="SUPFAM" id="SSF46689">
    <property type="entry name" value="Homeodomain-like"/>
    <property type="match status" value="2"/>
</dbReference>
<dbReference type="PANTHER" id="PTHR19303:SF27">
    <property type="entry name" value="HTH CENPB-TYPE DOMAIN-CONTAINING PROTEIN"/>
    <property type="match status" value="1"/>
</dbReference>
<feature type="compositionally biased region" description="Basic and acidic residues" evidence="4">
    <location>
        <begin position="320"/>
        <end position="329"/>
    </location>
</feature>
<proteinExistence type="predicted"/>
<dbReference type="OrthoDB" id="6372364at2759"/>
<dbReference type="Gene3D" id="1.10.10.60">
    <property type="entry name" value="Homeodomain-like"/>
    <property type="match status" value="2"/>
</dbReference>
<dbReference type="InterPro" id="IPR007889">
    <property type="entry name" value="HTH_Psq"/>
</dbReference>
<evidence type="ECO:0000313" key="6">
    <source>
        <dbReference type="EMBL" id="CAD7282870.1"/>
    </source>
</evidence>
<gene>
    <name evidence="6" type="ORF">NMOB1V02_LOCUS10488</name>
</gene>
<comment type="subcellular location">
    <subcellularLocation>
        <location evidence="1">Nucleus</location>
    </subcellularLocation>
</comment>
<dbReference type="Pfam" id="PF03221">
    <property type="entry name" value="HTH_Tnp_Tc5"/>
    <property type="match status" value="1"/>
</dbReference>
<dbReference type="Proteomes" id="UP000678499">
    <property type="component" value="Unassembled WGS sequence"/>
</dbReference>
<dbReference type="PANTHER" id="PTHR19303">
    <property type="entry name" value="TRANSPOSON"/>
    <property type="match status" value="1"/>
</dbReference>
<evidence type="ECO:0000256" key="2">
    <source>
        <dbReference type="ARBA" id="ARBA00023125"/>
    </source>
</evidence>
<keyword evidence="2" id="KW-0238">DNA-binding</keyword>
<accession>A0A7R9BWE2</accession>
<dbReference type="EMBL" id="OA886472">
    <property type="protein sequence ID" value="CAD7282870.1"/>
    <property type="molecule type" value="Genomic_DNA"/>
</dbReference>